<dbReference type="Pfam" id="PF13855">
    <property type="entry name" value="LRR_8"/>
    <property type="match status" value="1"/>
</dbReference>
<dbReference type="SUPFAM" id="SSF52058">
    <property type="entry name" value="L domain-like"/>
    <property type="match status" value="2"/>
</dbReference>
<dbReference type="SUPFAM" id="SSF56112">
    <property type="entry name" value="Protein kinase-like (PK-like)"/>
    <property type="match status" value="1"/>
</dbReference>
<dbReference type="GO" id="GO:0005524">
    <property type="term" value="F:ATP binding"/>
    <property type="evidence" value="ECO:0007669"/>
    <property type="project" value="UniProtKB-UniRule"/>
</dbReference>
<evidence type="ECO:0000256" key="14">
    <source>
        <dbReference type="ARBA" id="ARBA00022777"/>
    </source>
</evidence>
<evidence type="ECO:0000256" key="8">
    <source>
        <dbReference type="ARBA" id="ARBA00022614"/>
    </source>
</evidence>
<evidence type="ECO:0000256" key="1">
    <source>
        <dbReference type="ARBA" id="ARBA00004162"/>
    </source>
</evidence>
<dbReference type="InterPro" id="IPR050647">
    <property type="entry name" value="Plant_LRR-RLKs"/>
</dbReference>
<dbReference type="InterPro" id="IPR017441">
    <property type="entry name" value="Protein_kinase_ATP_BS"/>
</dbReference>
<dbReference type="Pfam" id="PF00069">
    <property type="entry name" value="Pkinase"/>
    <property type="match status" value="1"/>
</dbReference>
<dbReference type="GO" id="GO:0004674">
    <property type="term" value="F:protein serine/threonine kinase activity"/>
    <property type="evidence" value="ECO:0007669"/>
    <property type="project" value="UniProtKB-KW"/>
</dbReference>
<protein>
    <recommendedName>
        <fullName evidence="4">non-specific serine/threonine protein kinase</fullName>
        <ecNumber evidence="4">2.7.11.1</ecNumber>
    </recommendedName>
</protein>
<dbReference type="Gene3D" id="3.30.200.20">
    <property type="entry name" value="Phosphorylase Kinase, domain 1"/>
    <property type="match status" value="1"/>
</dbReference>
<dbReference type="Pfam" id="PF00560">
    <property type="entry name" value="LRR_1"/>
    <property type="match status" value="8"/>
</dbReference>
<evidence type="ECO:0000259" key="25">
    <source>
        <dbReference type="PROSITE" id="PS50011"/>
    </source>
</evidence>
<keyword evidence="14" id="KW-0418">Kinase</keyword>
<dbReference type="InterPro" id="IPR003591">
    <property type="entry name" value="Leu-rich_rpt_typical-subtyp"/>
</dbReference>
<dbReference type="PANTHER" id="PTHR48056:SF89">
    <property type="entry name" value="OS06G0585982 PROTEIN"/>
    <property type="match status" value="1"/>
</dbReference>
<evidence type="ECO:0000256" key="24">
    <source>
        <dbReference type="SAM" id="SignalP"/>
    </source>
</evidence>
<evidence type="ECO:0000256" key="2">
    <source>
        <dbReference type="ARBA" id="ARBA00004479"/>
    </source>
</evidence>
<dbReference type="Pfam" id="PF08263">
    <property type="entry name" value="LRRNT_2"/>
    <property type="match status" value="1"/>
</dbReference>
<reference evidence="26 27" key="1">
    <citation type="submission" date="2024-11" db="EMBL/GenBank/DDBJ databases">
        <title>Chromosome-level genome assembly of Eucalyptus globulus Labill. provides insights into its genome evolution.</title>
        <authorList>
            <person name="Li X."/>
        </authorList>
    </citation>
    <scope>NUCLEOTIDE SEQUENCE [LARGE SCALE GENOMIC DNA]</scope>
    <source>
        <strain evidence="26">CL2024</strain>
        <tissue evidence="26">Fresh tender leaves</tissue>
    </source>
</reference>
<dbReference type="InterPro" id="IPR000719">
    <property type="entry name" value="Prot_kinase_dom"/>
</dbReference>
<evidence type="ECO:0000256" key="23">
    <source>
        <dbReference type="SAM" id="Phobius"/>
    </source>
</evidence>
<evidence type="ECO:0000256" key="21">
    <source>
        <dbReference type="ARBA" id="ARBA00048679"/>
    </source>
</evidence>
<keyword evidence="7" id="KW-0597">Phosphoprotein</keyword>
<dbReference type="SMART" id="SM00369">
    <property type="entry name" value="LRR_TYP"/>
    <property type="match status" value="8"/>
</dbReference>
<keyword evidence="19" id="KW-0325">Glycoprotein</keyword>
<dbReference type="PROSITE" id="PS51257">
    <property type="entry name" value="PROKAR_LIPOPROTEIN"/>
    <property type="match status" value="1"/>
</dbReference>
<keyword evidence="16 23" id="KW-1133">Transmembrane helix</keyword>
<dbReference type="EC" id="2.7.11.1" evidence="4"/>
<evidence type="ECO:0000313" key="27">
    <source>
        <dbReference type="Proteomes" id="UP001634007"/>
    </source>
</evidence>
<feature type="binding site" evidence="22">
    <location>
        <position position="736"/>
    </location>
    <ligand>
        <name>ATP</name>
        <dbReference type="ChEBI" id="CHEBI:30616"/>
    </ligand>
</feature>
<dbReference type="InterPro" id="IPR011009">
    <property type="entry name" value="Kinase-like_dom_sf"/>
</dbReference>
<dbReference type="Gene3D" id="1.10.510.10">
    <property type="entry name" value="Transferase(Phosphotransferase) domain 1"/>
    <property type="match status" value="1"/>
</dbReference>
<evidence type="ECO:0000256" key="15">
    <source>
        <dbReference type="ARBA" id="ARBA00022840"/>
    </source>
</evidence>
<keyword evidence="15 22" id="KW-0067">ATP-binding</keyword>
<keyword evidence="13 22" id="KW-0547">Nucleotide-binding</keyword>
<evidence type="ECO:0000256" key="5">
    <source>
        <dbReference type="ARBA" id="ARBA00022475"/>
    </source>
</evidence>
<dbReference type="SMART" id="SM00220">
    <property type="entry name" value="S_TKc"/>
    <property type="match status" value="1"/>
</dbReference>
<keyword evidence="17 23" id="KW-0472">Membrane</keyword>
<evidence type="ECO:0000256" key="6">
    <source>
        <dbReference type="ARBA" id="ARBA00022527"/>
    </source>
</evidence>
<evidence type="ECO:0000256" key="12">
    <source>
        <dbReference type="ARBA" id="ARBA00022737"/>
    </source>
</evidence>
<evidence type="ECO:0000256" key="22">
    <source>
        <dbReference type="PROSITE-ProRule" id="PRU10141"/>
    </source>
</evidence>
<keyword evidence="12" id="KW-0677">Repeat</keyword>
<dbReference type="GO" id="GO:0005886">
    <property type="term" value="C:plasma membrane"/>
    <property type="evidence" value="ECO:0007669"/>
    <property type="project" value="UniProtKB-SubCell"/>
</dbReference>
<comment type="similarity">
    <text evidence="3">Belongs to the protein kinase superfamily. Ser/Thr protein kinase family.</text>
</comment>
<dbReference type="EMBL" id="JBJKBG010000006">
    <property type="protein sequence ID" value="KAL3737024.1"/>
    <property type="molecule type" value="Genomic_DNA"/>
</dbReference>
<dbReference type="FunFam" id="3.80.10.10:FF:000095">
    <property type="entry name" value="LRR receptor-like serine/threonine-protein kinase GSO1"/>
    <property type="match status" value="1"/>
</dbReference>
<feature type="transmembrane region" description="Helical" evidence="23">
    <location>
        <begin position="653"/>
        <end position="676"/>
    </location>
</feature>
<organism evidence="26 27">
    <name type="scientific">Eucalyptus globulus</name>
    <name type="common">Tasmanian blue gum</name>
    <dbReference type="NCBI Taxonomy" id="34317"/>
    <lineage>
        <taxon>Eukaryota</taxon>
        <taxon>Viridiplantae</taxon>
        <taxon>Streptophyta</taxon>
        <taxon>Embryophyta</taxon>
        <taxon>Tracheophyta</taxon>
        <taxon>Spermatophyta</taxon>
        <taxon>Magnoliopsida</taxon>
        <taxon>eudicotyledons</taxon>
        <taxon>Gunneridae</taxon>
        <taxon>Pentapetalae</taxon>
        <taxon>rosids</taxon>
        <taxon>malvids</taxon>
        <taxon>Myrtales</taxon>
        <taxon>Myrtaceae</taxon>
        <taxon>Myrtoideae</taxon>
        <taxon>Eucalypteae</taxon>
        <taxon>Eucalyptus</taxon>
    </lineage>
</organism>
<dbReference type="InterPro" id="IPR013210">
    <property type="entry name" value="LRR_N_plant-typ"/>
</dbReference>
<dbReference type="PROSITE" id="PS00108">
    <property type="entry name" value="PROTEIN_KINASE_ST"/>
    <property type="match status" value="1"/>
</dbReference>
<dbReference type="InterPro" id="IPR001611">
    <property type="entry name" value="Leu-rich_rpt"/>
</dbReference>
<evidence type="ECO:0000256" key="7">
    <source>
        <dbReference type="ARBA" id="ARBA00022553"/>
    </source>
</evidence>
<evidence type="ECO:0000256" key="16">
    <source>
        <dbReference type="ARBA" id="ARBA00022989"/>
    </source>
</evidence>
<comment type="caution">
    <text evidence="26">The sequence shown here is derived from an EMBL/GenBank/DDBJ whole genome shotgun (WGS) entry which is preliminary data.</text>
</comment>
<evidence type="ECO:0000256" key="10">
    <source>
        <dbReference type="ARBA" id="ARBA00022692"/>
    </source>
</evidence>
<evidence type="ECO:0000256" key="17">
    <source>
        <dbReference type="ARBA" id="ARBA00023136"/>
    </source>
</evidence>
<evidence type="ECO:0000256" key="20">
    <source>
        <dbReference type="ARBA" id="ARBA00047899"/>
    </source>
</evidence>
<dbReference type="FunFam" id="3.80.10.10:FF:000288">
    <property type="entry name" value="LRR receptor-like serine/threonine-protein kinase EFR"/>
    <property type="match status" value="1"/>
</dbReference>
<evidence type="ECO:0000256" key="18">
    <source>
        <dbReference type="ARBA" id="ARBA00023170"/>
    </source>
</evidence>
<evidence type="ECO:0000256" key="9">
    <source>
        <dbReference type="ARBA" id="ARBA00022679"/>
    </source>
</evidence>
<feature type="domain" description="Protein kinase" evidence="25">
    <location>
        <begin position="707"/>
        <end position="1013"/>
    </location>
</feature>
<keyword evidence="9" id="KW-0808">Transferase</keyword>
<evidence type="ECO:0000256" key="19">
    <source>
        <dbReference type="ARBA" id="ARBA00023180"/>
    </source>
</evidence>
<dbReference type="FunFam" id="1.10.510.10:FF:000358">
    <property type="entry name" value="Putative leucine-rich repeat receptor-like serine/threonine-protein kinase"/>
    <property type="match status" value="1"/>
</dbReference>
<keyword evidence="6" id="KW-0723">Serine/threonine-protein kinase</keyword>
<evidence type="ECO:0000256" key="13">
    <source>
        <dbReference type="ARBA" id="ARBA00022741"/>
    </source>
</evidence>
<dbReference type="InterPro" id="IPR032675">
    <property type="entry name" value="LRR_dom_sf"/>
</dbReference>
<dbReference type="FunFam" id="3.30.200.20:FF:000432">
    <property type="entry name" value="LRR receptor-like serine/threonine-protein kinase EFR"/>
    <property type="match status" value="1"/>
</dbReference>
<gene>
    <name evidence="26" type="ORF">ACJRO7_025878</name>
</gene>
<evidence type="ECO:0000313" key="26">
    <source>
        <dbReference type="EMBL" id="KAL3737024.1"/>
    </source>
</evidence>
<keyword evidence="11 24" id="KW-0732">Signal</keyword>
<proteinExistence type="inferred from homology"/>
<keyword evidence="8" id="KW-0433">Leucine-rich repeat</keyword>
<feature type="chain" id="PRO_5044773694" description="non-specific serine/threonine protein kinase" evidence="24">
    <location>
        <begin position="21"/>
        <end position="1037"/>
    </location>
</feature>
<keyword evidence="5" id="KW-1003">Cell membrane</keyword>
<name>A0ABD3KFB0_EUCGL</name>
<sequence>MGHSRLICAQLLCSCLPVAALLLSCVVVIVSATNDTDKLALLAFKARITSDPFGSLNSWNNSIDFCRWYGVKCGCRHHRVIVLNLHSQRISGPISPHIGNLSFLRELRLQNNSFGLEIPSQIGRLRRLQFLNLSNNSLMGEIPRNISGCSNLVIFYLESNRLVGGIPLELGSLSNLRKVGVPINQLTDRIPSSIGNSSSLEWIYCAQNGLSGNIPQSLGRLTNLQRLSFGSNRLSGTFPSSVFNLSSLVLMDVGANRICGNLPKDIGATLPNLQMFSIIQNQFTGLIPSSISNSTNLRVLQLSDNELFGKVPLLANLHNLQRVTLHTNYLGSGGSDVDDLSFLCSLTNTPNLEALVAHHNRLGGTLPVCIGNFSTTLEFLVLYHNSISGEIPRGVGNLVNLRRLQINNNFLSGPIPSDLGNLSNLAALTLSGNNLSGIIPSSLQNLQSLIYLYLAGNNFEGLIPSYLEKYQSLVDLDLSKNYLSGPPIFPMTGSLLYLNLSSNHLSRVLPMEIGNLKHLDILDVSGNILEGEILSSIGNCDGLRVLRLRDNLFHGSIAQPISSLRSIEELDISNNSFYGEIPKFLEAFRFLEKLNLSYNHLEGPLPTQGVFRNVSATFVAGNEKLCGGMPEFELPKCISQNFKSRGRVHKLKLTIIIVFGLLGVLLVVASLSLCWLKQKRSEPTSTSSDDSLLNLSYGTLLKATDDFSSTNLIGMGSFGSVYKGFLPENGNVIAVKVLDLTQHGALKSFKAECEALKCIKHRNLLKVLTVCSGIDYKGDEFKALVYEFMVNGSLEEWLHPNLARNDVDGRSKKLSLVQRINISIDVASALDYLHNQCESPIIHCDLKPSNVLLDAELVGHVGDFGLAKIVHKSMSDTRANTSSAGLRGTIGYAAPEYATGSQVSREGDVYSYGIFLLEMFTGLSPTSNIFRDNSNLYNYVAESLPQQAMEITDPVLLHEGESHNGSQDLLHERYRIFQECLETIYHIGLACSVEEPRRRMSIDKVATQLHLIRQKLFAASLPRGMRHERLTPKATSS</sequence>
<keyword evidence="27" id="KW-1185">Reference proteome</keyword>
<dbReference type="PROSITE" id="PS00107">
    <property type="entry name" value="PROTEIN_KINASE_ATP"/>
    <property type="match status" value="1"/>
</dbReference>
<comment type="catalytic activity">
    <reaction evidence="21">
        <text>L-seryl-[protein] + ATP = O-phospho-L-seryl-[protein] + ADP + H(+)</text>
        <dbReference type="Rhea" id="RHEA:17989"/>
        <dbReference type="Rhea" id="RHEA-COMP:9863"/>
        <dbReference type="Rhea" id="RHEA-COMP:11604"/>
        <dbReference type="ChEBI" id="CHEBI:15378"/>
        <dbReference type="ChEBI" id="CHEBI:29999"/>
        <dbReference type="ChEBI" id="CHEBI:30616"/>
        <dbReference type="ChEBI" id="CHEBI:83421"/>
        <dbReference type="ChEBI" id="CHEBI:456216"/>
        <dbReference type="EC" id="2.7.11.1"/>
    </reaction>
</comment>
<feature type="signal peptide" evidence="24">
    <location>
        <begin position="1"/>
        <end position="20"/>
    </location>
</feature>
<evidence type="ECO:0000256" key="4">
    <source>
        <dbReference type="ARBA" id="ARBA00012513"/>
    </source>
</evidence>
<keyword evidence="10 23" id="KW-0812">Transmembrane</keyword>
<dbReference type="PANTHER" id="PTHR48056">
    <property type="entry name" value="LRR RECEPTOR-LIKE SERINE/THREONINE-PROTEIN KINASE-RELATED"/>
    <property type="match status" value="1"/>
</dbReference>
<dbReference type="Proteomes" id="UP001634007">
    <property type="component" value="Unassembled WGS sequence"/>
</dbReference>
<dbReference type="PROSITE" id="PS50011">
    <property type="entry name" value="PROTEIN_KINASE_DOM"/>
    <property type="match status" value="1"/>
</dbReference>
<dbReference type="AlphaFoldDB" id="A0ABD3KFB0"/>
<dbReference type="Gene3D" id="3.80.10.10">
    <property type="entry name" value="Ribonuclease Inhibitor"/>
    <property type="match status" value="4"/>
</dbReference>
<accession>A0ABD3KFB0</accession>
<dbReference type="InterPro" id="IPR008271">
    <property type="entry name" value="Ser/Thr_kinase_AS"/>
</dbReference>
<evidence type="ECO:0000256" key="3">
    <source>
        <dbReference type="ARBA" id="ARBA00008684"/>
    </source>
</evidence>
<keyword evidence="18" id="KW-0675">Receptor</keyword>
<evidence type="ECO:0000256" key="11">
    <source>
        <dbReference type="ARBA" id="ARBA00022729"/>
    </source>
</evidence>
<comment type="subcellular location">
    <subcellularLocation>
        <location evidence="1">Cell membrane</location>
        <topology evidence="1">Single-pass membrane protein</topology>
    </subcellularLocation>
    <subcellularLocation>
        <location evidence="2">Membrane</location>
        <topology evidence="2">Single-pass type I membrane protein</topology>
    </subcellularLocation>
</comment>
<comment type="catalytic activity">
    <reaction evidence="20">
        <text>L-threonyl-[protein] + ATP = O-phospho-L-threonyl-[protein] + ADP + H(+)</text>
        <dbReference type="Rhea" id="RHEA:46608"/>
        <dbReference type="Rhea" id="RHEA-COMP:11060"/>
        <dbReference type="Rhea" id="RHEA-COMP:11605"/>
        <dbReference type="ChEBI" id="CHEBI:15378"/>
        <dbReference type="ChEBI" id="CHEBI:30013"/>
        <dbReference type="ChEBI" id="CHEBI:30616"/>
        <dbReference type="ChEBI" id="CHEBI:61977"/>
        <dbReference type="ChEBI" id="CHEBI:456216"/>
        <dbReference type="EC" id="2.7.11.1"/>
    </reaction>
</comment>